<dbReference type="STRING" id="29760.D7TY34"/>
<name>D7TY34_VITVI</name>
<evidence type="ECO:0000313" key="2">
    <source>
        <dbReference type="Proteomes" id="UP000009183"/>
    </source>
</evidence>
<dbReference type="InParanoid" id="D7TY34"/>
<dbReference type="HOGENOM" id="CLU_3280607_0_0_1"/>
<accession>D7TY34</accession>
<reference evidence="2" key="1">
    <citation type="journal article" date="2007" name="Nature">
        <title>The grapevine genome sequence suggests ancestral hexaploidization in major angiosperm phyla.</title>
        <authorList>
            <consortium name="The French-Italian Public Consortium for Grapevine Genome Characterization."/>
            <person name="Jaillon O."/>
            <person name="Aury J.-M."/>
            <person name="Noel B."/>
            <person name="Policriti A."/>
            <person name="Clepet C."/>
            <person name="Casagrande A."/>
            <person name="Choisne N."/>
            <person name="Aubourg S."/>
            <person name="Vitulo N."/>
            <person name="Jubin C."/>
            <person name="Vezzi A."/>
            <person name="Legeai F."/>
            <person name="Hugueney P."/>
            <person name="Dasilva C."/>
            <person name="Horner D."/>
            <person name="Mica E."/>
            <person name="Jublot D."/>
            <person name="Poulain J."/>
            <person name="Bruyere C."/>
            <person name="Billault A."/>
            <person name="Segurens B."/>
            <person name="Gouyvenoux M."/>
            <person name="Ugarte E."/>
            <person name="Cattonaro F."/>
            <person name="Anthouard V."/>
            <person name="Vico V."/>
            <person name="Del Fabbro C."/>
            <person name="Alaux M."/>
            <person name="Di Gaspero G."/>
            <person name="Dumas V."/>
            <person name="Felice N."/>
            <person name="Paillard S."/>
            <person name="Juman I."/>
            <person name="Moroldo M."/>
            <person name="Scalabrin S."/>
            <person name="Canaguier A."/>
            <person name="Le Clainche I."/>
            <person name="Malacrida G."/>
            <person name="Durand E."/>
            <person name="Pesole G."/>
            <person name="Laucou V."/>
            <person name="Chatelet P."/>
            <person name="Merdinoglu D."/>
            <person name="Delledonne M."/>
            <person name="Pezzotti M."/>
            <person name="Lecharny A."/>
            <person name="Scarpelli C."/>
            <person name="Artiguenave F."/>
            <person name="Pe M.E."/>
            <person name="Valle G."/>
            <person name="Morgante M."/>
            <person name="Caboche M."/>
            <person name="Adam-Blondon A.-F."/>
            <person name="Weissenbach J."/>
            <person name="Quetier F."/>
            <person name="Wincker P."/>
        </authorList>
    </citation>
    <scope>NUCLEOTIDE SEQUENCE [LARGE SCALE GENOMIC DNA]</scope>
    <source>
        <strain evidence="2">cv. Pinot noir / PN40024</strain>
    </source>
</reference>
<dbReference type="PaxDb" id="29760-VIT_03s0097g00010.t01"/>
<dbReference type="AlphaFoldDB" id="D7TY34"/>
<evidence type="ECO:0000313" key="1">
    <source>
        <dbReference type="EMBL" id="CBI35409.3"/>
    </source>
</evidence>
<organism evidence="1 2">
    <name type="scientific">Vitis vinifera</name>
    <name type="common">Grape</name>
    <dbReference type="NCBI Taxonomy" id="29760"/>
    <lineage>
        <taxon>Eukaryota</taxon>
        <taxon>Viridiplantae</taxon>
        <taxon>Streptophyta</taxon>
        <taxon>Embryophyta</taxon>
        <taxon>Tracheophyta</taxon>
        <taxon>Spermatophyta</taxon>
        <taxon>Magnoliopsida</taxon>
        <taxon>eudicotyledons</taxon>
        <taxon>Gunneridae</taxon>
        <taxon>Pentapetalae</taxon>
        <taxon>rosids</taxon>
        <taxon>Vitales</taxon>
        <taxon>Vitaceae</taxon>
        <taxon>Viteae</taxon>
        <taxon>Vitis</taxon>
    </lineage>
</organism>
<sequence>MENLLPEVDFEHRRLVSTSGTQSVVLMVVDASDFDGSDHHA</sequence>
<dbReference type="Proteomes" id="UP000009183">
    <property type="component" value="Chromosome 3"/>
</dbReference>
<proteinExistence type="predicted"/>
<keyword evidence="2" id="KW-1185">Reference proteome</keyword>
<dbReference type="EMBL" id="FN596261">
    <property type="protein sequence ID" value="CBI35409.3"/>
    <property type="molecule type" value="Genomic_DNA"/>
</dbReference>
<protein>
    <submittedName>
        <fullName evidence="1">Uncharacterized protein</fullName>
    </submittedName>
</protein>
<gene>
    <name evidence="1" type="ordered locus">VIT_03s0097g00010</name>
</gene>